<dbReference type="Gene3D" id="2.40.160.170">
    <property type="match status" value="1"/>
</dbReference>
<comment type="caution">
    <text evidence="2">The sequence shown here is derived from an EMBL/GenBank/DDBJ whole genome shotgun (WGS) entry which is preliminary data.</text>
</comment>
<name>A0A9D1FFJ9_9PROT</name>
<organism evidence="2 3">
    <name type="scientific">Candidatus Enterousia intestinigallinarum</name>
    <dbReference type="NCBI Taxonomy" id="2840790"/>
    <lineage>
        <taxon>Bacteria</taxon>
        <taxon>Pseudomonadati</taxon>
        <taxon>Pseudomonadota</taxon>
        <taxon>Alphaproteobacteria</taxon>
        <taxon>Candidatus Enterousia</taxon>
    </lineage>
</organism>
<reference evidence="2" key="1">
    <citation type="submission" date="2020-10" db="EMBL/GenBank/DDBJ databases">
        <authorList>
            <person name="Gilroy R."/>
        </authorList>
    </citation>
    <scope>NUCLEOTIDE SEQUENCE</scope>
    <source>
        <strain evidence="2">ChiGjej3B3-5194</strain>
    </source>
</reference>
<feature type="chain" id="PRO_5038624862" description="Outer membrane protein beta-barrel domain-containing protein" evidence="1">
    <location>
        <begin position="20"/>
        <end position="305"/>
    </location>
</feature>
<gene>
    <name evidence="2" type="ORF">IAD02_02410</name>
</gene>
<feature type="signal peptide" evidence="1">
    <location>
        <begin position="1"/>
        <end position="19"/>
    </location>
</feature>
<evidence type="ECO:0008006" key="4">
    <source>
        <dbReference type="Google" id="ProtNLM"/>
    </source>
</evidence>
<evidence type="ECO:0000313" key="3">
    <source>
        <dbReference type="Proteomes" id="UP000886742"/>
    </source>
</evidence>
<reference evidence="2" key="2">
    <citation type="journal article" date="2021" name="PeerJ">
        <title>Extensive microbial diversity within the chicken gut microbiome revealed by metagenomics and culture.</title>
        <authorList>
            <person name="Gilroy R."/>
            <person name="Ravi A."/>
            <person name="Getino M."/>
            <person name="Pursley I."/>
            <person name="Horton D.L."/>
            <person name="Alikhan N.F."/>
            <person name="Baker D."/>
            <person name="Gharbi K."/>
            <person name="Hall N."/>
            <person name="Watson M."/>
            <person name="Adriaenssens E.M."/>
            <person name="Foster-Nyarko E."/>
            <person name="Jarju S."/>
            <person name="Secka A."/>
            <person name="Antonio M."/>
            <person name="Oren A."/>
            <person name="Chaudhuri R.R."/>
            <person name="La Ragione R."/>
            <person name="Hildebrand F."/>
            <person name="Pallen M.J."/>
        </authorList>
    </citation>
    <scope>NUCLEOTIDE SEQUENCE</scope>
    <source>
        <strain evidence="2">ChiGjej3B3-5194</strain>
    </source>
</reference>
<dbReference type="Proteomes" id="UP000886742">
    <property type="component" value="Unassembled WGS sequence"/>
</dbReference>
<evidence type="ECO:0000313" key="2">
    <source>
        <dbReference type="EMBL" id="HIS70819.1"/>
    </source>
</evidence>
<keyword evidence="1" id="KW-0732">Signal</keyword>
<dbReference type="AlphaFoldDB" id="A0A9D1FFJ9"/>
<dbReference type="EMBL" id="DVJI01000011">
    <property type="protein sequence ID" value="HIS70819.1"/>
    <property type="molecule type" value="Genomic_DNA"/>
</dbReference>
<accession>A0A9D1FFJ9</accession>
<protein>
    <recommendedName>
        <fullName evidence="4">Outer membrane protein beta-barrel domain-containing protein</fullName>
    </recommendedName>
</protein>
<evidence type="ECO:0000256" key="1">
    <source>
        <dbReference type="SAM" id="SignalP"/>
    </source>
</evidence>
<proteinExistence type="predicted"/>
<sequence>MKLFPYVAILSVLTIPAYATGTDLSEEKIPVAATDMPTDATTAADTVNVTNPDIKFPHGLQIGLGISATGGMDGFVGYANKKFDSFWLKRLGLRLNFATTAPLKSAIDSGVDAIMGDEGIDLGDGLTIKDGGIKANYFAALVDFYPFGDTWFLGGIRISGGYYFGGLDVNANLAGTVSGLPDAEYAFELNGYEYKYSGNSVNGTAKLNWDYNGPYLGAGFDLGLFAGLKIYFDAGVVFTNRAAELGLDIPLDGLQVYKDGNWTPVSGTLVDEFYQVRDQALADAQDELDKLTFYPMIKLGFMYRF</sequence>